<name>A0A1B0AMU0_9MUSC</name>
<accession>A0A1B0AMU0</accession>
<protein>
    <submittedName>
        <fullName evidence="1">Uncharacterized protein</fullName>
    </submittedName>
</protein>
<sequence length="103" mass="12711">MHTCILITLIINIITSRLYIKRIHIKLKKIKKKIFYKRHNAKLIKIFSRKLKKKKKQELPKNILKKKTKKKKYIYIYINNNITPAFEKFLLYLKKKKIHYINK</sequence>
<dbReference type="EnsemblMetazoa" id="GPPI002221-RA">
    <property type="protein sequence ID" value="GPPI002221-PA"/>
    <property type="gene ID" value="GPPI002221"/>
</dbReference>
<evidence type="ECO:0000313" key="1">
    <source>
        <dbReference type="EnsemblMetazoa" id="GPPI002221-PA"/>
    </source>
</evidence>
<dbReference type="VEuPathDB" id="VectorBase:GPPI002221"/>
<dbReference type="Proteomes" id="UP000092460">
    <property type="component" value="Unassembled WGS sequence"/>
</dbReference>
<evidence type="ECO:0000313" key="2">
    <source>
        <dbReference type="Proteomes" id="UP000092460"/>
    </source>
</evidence>
<reference evidence="1" key="2">
    <citation type="submission" date="2020-05" db="UniProtKB">
        <authorList>
            <consortium name="EnsemblMetazoa"/>
        </authorList>
    </citation>
    <scope>IDENTIFICATION</scope>
    <source>
        <strain evidence="1">IAEA</strain>
    </source>
</reference>
<keyword evidence="2" id="KW-1185">Reference proteome</keyword>
<dbReference type="AlphaFoldDB" id="A0A1B0AMU0"/>
<proteinExistence type="predicted"/>
<organism evidence="1 2">
    <name type="scientific">Glossina palpalis gambiensis</name>
    <dbReference type="NCBI Taxonomy" id="67801"/>
    <lineage>
        <taxon>Eukaryota</taxon>
        <taxon>Metazoa</taxon>
        <taxon>Ecdysozoa</taxon>
        <taxon>Arthropoda</taxon>
        <taxon>Hexapoda</taxon>
        <taxon>Insecta</taxon>
        <taxon>Pterygota</taxon>
        <taxon>Neoptera</taxon>
        <taxon>Endopterygota</taxon>
        <taxon>Diptera</taxon>
        <taxon>Brachycera</taxon>
        <taxon>Muscomorpha</taxon>
        <taxon>Hippoboscoidea</taxon>
        <taxon>Glossinidae</taxon>
        <taxon>Glossina</taxon>
    </lineage>
</organism>
<reference evidence="2" key="1">
    <citation type="submission" date="2015-01" db="EMBL/GenBank/DDBJ databases">
        <authorList>
            <person name="Aksoy S."/>
            <person name="Warren W."/>
            <person name="Wilson R.K."/>
        </authorList>
    </citation>
    <scope>NUCLEOTIDE SEQUENCE [LARGE SCALE GENOMIC DNA]</scope>
    <source>
        <strain evidence="2">IAEA</strain>
    </source>
</reference>
<dbReference type="EMBL" id="JXJN01000570">
    <property type="status" value="NOT_ANNOTATED_CDS"/>
    <property type="molecule type" value="Genomic_DNA"/>
</dbReference>